<dbReference type="PROSITE" id="PS50096">
    <property type="entry name" value="IQ"/>
    <property type="match status" value="2"/>
</dbReference>
<feature type="compositionally biased region" description="Basic and acidic residues" evidence="3">
    <location>
        <begin position="65"/>
        <end position="117"/>
    </location>
</feature>
<protein>
    <submittedName>
        <fullName evidence="4">Uncharacterized protein</fullName>
    </submittedName>
</protein>
<sequence length="633" mass="72848">MIQSHIRCYLVRKGFTSQRAAAVFIQSYVRAQLTRRKFFTLRNEYRAAKAREEEIERLKAAEMERERIRKEAEQKEIQRRRTESERLEREEVERLEREEADRRAKELAENDVRERQVEVVLEGPSDLRRGPGSAGRAETRERAGLKEDYQSTASDEGVLLKAASSSEELEDRDFIIGRKRRDSDASSGILEDSETDIPASRSAQDTRADSPPRRRPRSADDFLSTSHDGKPEARKSSRVAELAKTFQTPEREEVDGKVIVVRRGSQRWKQRKATAPLAKQESFSDWELSPTSPELPSSPPSSAPKLRPAPLVLPEGVTPLSEEQRRGLEDVLSRRPEELSGHLSPLNKARSKLKMWVGERRGQQHHHIQSTQSFPPSPGRTFKFFKHKSTRKKNDSEEESEEAQPSHLKRPIESIGVSVLPQIALPSVPLPPYGKEGGLVTNEAFKPSQFNRRVQRNKKARGAAAADSKSGNQSQSRSNMKVARSTEWQYADNLVITNVLELRYLDEFISQKQRELYGDSGNRRYTIFDTIFKGALEKFRKDLKTVIALEATKDKVLVRYRDLFEQFRQVLEAEMKKEQTDAPLVMSINAFRGFLDEFRKRETSRIKDTKKDERRAKEKHVKREKHKKGHDII</sequence>
<dbReference type="GO" id="GO:0005884">
    <property type="term" value="C:actin filament"/>
    <property type="evidence" value="ECO:0007669"/>
    <property type="project" value="TreeGrafter"/>
</dbReference>
<feature type="region of interest" description="Disordered" evidence="3">
    <location>
        <begin position="606"/>
        <end position="633"/>
    </location>
</feature>
<feature type="region of interest" description="Disordered" evidence="3">
    <location>
        <begin position="65"/>
        <end position="346"/>
    </location>
</feature>
<dbReference type="PANTHER" id="PTHR46184:SF5">
    <property type="entry name" value="UNCONVENTIONAL MYOSIN-IXA-LIKE"/>
    <property type="match status" value="1"/>
</dbReference>
<evidence type="ECO:0000256" key="1">
    <source>
        <dbReference type="ARBA" id="ARBA00004496"/>
    </source>
</evidence>
<evidence type="ECO:0000256" key="3">
    <source>
        <dbReference type="SAM" id="MobiDB-lite"/>
    </source>
</evidence>
<keyword evidence="5" id="KW-1185">Reference proteome</keyword>
<dbReference type="OrthoDB" id="312459at2759"/>
<proteinExistence type="predicted"/>
<organism evidence="4 5">
    <name type="scientific">Elysia chlorotica</name>
    <name type="common">Eastern emerald elysia</name>
    <name type="synonym">Sea slug</name>
    <dbReference type="NCBI Taxonomy" id="188477"/>
    <lineage>
        <taxon>Eukaryota</taxon>
        <taxon>Metazoa</taxon>
        <taxon>Spiralia</taxon>
        <taxon>Lophotrochozoa</taxon>
        <taxon>Mollusca</taxon>
        <taxon>Gastropoda</taxon>
        <taxon>Heterobranchia</taxon>
        <taxon>Euthyneura</taxon>
        <taxon>Panpulmonata</taxon>
        <taxon>Sacoglossa</taxon>
        <taxon>Placobranchoidea</taxon>
        <taxon>Plakobranchidae</taxon>
        <taxon>Elysia</taxon>
    </lineage>
</organism>
<dbReference type="GO" id="GO:0005096">
    <property type="term" value="F:GTPase activator activity"/>
    <property type="evidence" value="ECO:0007669"/>
    <property type="project" value="InterPro"/>
</dbReference>
<dbReference type="GO" id="GO:0005737">
    <property type="term" value="C:cytoplasm"/>
    <property type="evidence" value="ECO:0007669"/>
    <property type="project" value="UniProtKB-SubCell"/>
</dbReference>
<dbReference type="Gene3D" id="1.20.5.190">
    <property type="match status" value="1"/>
</dbReference>
<dbReference type="InterPro" id="IPR046987">
    <property type="entry name" value="Myo9"/>
</dbReference>
<keyword evidence="2" id="KW-0963">Cytoplasm</keyword>
<feature type="region of interest" description="Disordered" evidence="3">
    <location>
        <begin position="359"/>
        <end position="410"/>
    </location>
</feature>
<dbReference type="GO" id="GO:0035556">
    <property type="term" value="P:intracellular signal transduction"/>
    <property type="evidence" value="ECO:0007669"/>
    <property type="project" value="InterPro"/>
</dbReference>
<evidence type="ECO:0000313" key="5">
    <source>
        <dbReference type="Proteomes" id="UP000271974"/>
    </source>
</evidence>
<dbReference type="EMBL" id="RQTK01000436">
    <property type="protein sequence ID" value="RUS79660.1"/>
    <property type="molecule type" value="Genomic_DNA"/>
</dbReference>
<dbReference type="AlphaFoldDB" id="A0A3S1BFM6"/>
<comment type="subcellular location">
    <subcellularLocation>
        <location evidence="1">Cytoplasm</location>
    </subcellularLocation>
</comment>
<feature type="compositionally biased region" description="Polar residues" evidence="3">
    <location>
        <begin position="469"/>
        <end position="479"/>
    </location>
</feature>
<accession>A0A3S1BFM6</accession>
<dbReference type="InterPro" id="IPR000048">
    <property type="entry name" value="IQ_motif_EF-hand-BS"/>
</dbReference>
<evidence type="ECO:0000313" key="4">
    <source>
        <dbReference type="EMBL" id="RUS79660.1"/>
    </source>
</evidence>
<feature type="compositionally biased region" description="Basic and acidic residues" evidence="3">
    <location>
        <begin position="606"/>
        <end position="616"/>
    </location>
</feature>
<dbReference type="GO" id="GO:0000146">
    <property type="term" value="F:microfilament motor activity"/>
    <property type="evidence" value="ECO:0007669"/>
    <property type="project" value="InterPro"/>
</dbReference>
<evidence type="ECO:0000256" key="2">
    <source>
        <dbReference type="ARBA" id="ARBA00022490"/>
    </source>
</evidence>
<dbReference type="Proteomes" id="UP000271974">
    <property type="component" value="Unassembled WGS sequence"/>
</dbReference>
<dbReference type="PANTHER" id="PTHR46184">
    <property type="entry name" value="UNCONVENTIONAL MYOSIN-IXB-LIKE PROTEIN"/>
    <property type="match status" value="1"/>
</dbReference>
<feature type="compositionally biased region" description="Basic and acidic residues" evidence="3">
    <location>
        <begin position="137"/>
        <end position="149"/>
    </location>
</feature>
<comment type="caution">
    <text evidence="4">The sequence shown here is derived from an EMBL/GenBank/DDBJ whole genome shotgun (WGS) entry which is preliminary data.</text>
</comment>
<feature type="compositionally biased region" description="Basic and acidic residues" evidence="3">
    <location>
        <begin position="322"/>
        <end position="340"/>
    </location>
</feature>
<dbReference type="Pfam" id="PF00612">
    <property type="entry name" value="IQ"/>
    <property type="match status" value="2"/>
</dbReference>
<dbReference type="GO" id="GO:0051015">
    <property type="term" value="F:actin filament binding"/>
    <property type="evidence" value="ECO:0007669"/>
    <property type="project" value="TreeGrafter"/>
</dbReference>
<name>A0A3S1BFM6_ELYCH</name>
<feature type="non-terminal residue" evidence="4">
    <location>
        <position position="633"/>
    </location>
</feature>
<reference evidence="4 5" key="1">
    <citation type="submission" date="2019-01" db="EMBL/GenBank/DDBJ databases">
        <title>A draft genome assembly of the solar-powered sea slug Elysia chlorotica.</title>
        <authorList>
            <person name="Cai H."/>
            <person name="Li Q."/>
            <person name="Fang X."/>
            <person name="Li J."/>
            <person name="Curtis N.E."/>
            <person name="Altenburger A."/>
            <person name="Shibata T."/>
            <person name="Feng M."/>
            <person name="Maeda T."/>
            <person name="Schwartz J.A."/>
            <person name="Shigenobu S."/>
            <person name="Lundholm N."/>
            <person name="Nishiyama T."/>
            <person name="Yang H."/>
            <person name="Hasebe M."/>
            <person name="Li S."/>
            <person name="Pierce S.K."/>
            <person name="Wang J."/>
        </authorList>
    </citation>
    <scope>NUCLEOTIDE SEQUENCE [LARGE SCALE GENOMIC DNA]</scope>
    <source>
        <strain evidence="4">EC2010</strain>
        <tissue evidence="4">Whole organism of an adult</tissue>
    </source>
</reference>
<feature type="compositionally biased region" description="Basic and acidic residues" evidence="3">
    <location>
        <begin position="172"/>
        <end position="184"/>
    </location>
</feature>
<gene>
    <name evidence="4" type="ORF">EGW08_012583</name>
</gene>
<feature type="compositionally biased region" description="Basic residues" evidence="3">
    <location>
        <begin position="617"/>
        <end position="633"/>
    </location>
</feature>
<feature type="region of interest" description="Disordered" evidence="3">
    <location>
        <begin position="454"/>
        <end position="479"/>
    </location>
</feature>
<feature type="compositionally biased region" description="Basic and acidic residues" evidence="3">
    <location>
        <begin position="204"/>
        <end position="220"/>
    </location>
</feature>
<dbReference type="STRING" id="188477.A0A3S1BFM6"/>